<dbReference type="Proteomes" id="UP000502611">
    <property type="component" value="Chromosome"/>
</dbReference>
<dbReference type="Gene3D" id="3.40.50.10540">
    <property type="entry name" value="Crotonobetainyl-coa:carnitine coa-transferase, domain 1"/>
    <property type="match status" value="1"/>
</dbReference>
<evidence type="ECO:0000313" key="1">
    <source>
        <dbReference type="EMBL" id="QJR02333.1"/>
    </source>
</evidence>
<name>A0A6M4G7V2_SPHYA</name>
<dbReference type="PANTHER" id="PTHR48228">
    <property type="entry name" value="SUCCINYL-COA--D-CITRAMALATE COA-TRANSFERASE"/>
    <property type="match status" value="1"/>
</dbReference>
<dbReference type="EMBL" id="CP053021">
    <property type="protein sequence ID" value="QJR02333.1"/>
    <property type="molecule type" value="Genomic_DNA"/>
</dbReference>
<dbReference type="InterPro" id="IPR003673">
    <property type="entry name" value="CoA-Trfase_fam_III"/>
</dbReference>
<dbReference type="PANTHER" id="PTHR48228:SF4">
    <property type="entry name" value="BLR3030 PROTEIN"/>
    <property type="match status" value="1"/>
</dbReference>
<reference evidence="1 2" key="1">
    <citation type="submission" date="2020-04" db="EMBL/GenBank/DDBJ databases">
        <title>The Whole Genome Analysis of High salt-tolerant Sphingobium yanoikuyae YC-XJ2 with Aryl organophosphorus flame retardants (aryl-OPFRs)-degrading capacity and characteristics of Related phosphotriesterase.</title>
        <authorList>
            <person name="Li X."/>
        </authorList>
    </citation>
    <scope>NUCLEOTIDE SEQUENCE [LARGE SCALE GENOMIC DNA]</scope>
    <source>
        <strain evidence="1 2">YC-XJ2</strain>
    </source>
</reference>
<dbReference type="RefSeq" id="WP_169860827.1">
    <property type="nucleotide sequence ID" value="NZ_CP053021.1"/>
</dbReference>
<dbReference type="AlphaFoldDB" id="A0A6M4G7V2"/>
<dbReference type="SUPFAM" id="SSF89796">
    <property type="entry name" value="CoA-transferase family III (CaiB/BaiF)"/>
    <property type="match status" value="1"/>
</dbReference>
<sequence length="382" mass="40239">MLAELGMTPADGGGAIDFHGLDPLVPSTIRLGGGAALGLVQQSVVAAALHRDRGGPGQDCHPTFASAAQAGTRIRAAMGIVEEFIAEPVFDYLAARPLIEIEKIADGPPEPLPPAGAMPLSGIRALGMGHVIAGAGAGRSLASLDADVLNIWRPAEFEQETLYLTANVGMRSAKVDPRSDAGRARLRELVGEGDIFFANRRPGLLSEFGLDAATLAQVRPGIVHVTMSTHGEGGPWAQRPGFDQIAGAVTGMLCLEGSPDRVSLPPTIIVNDFLTGWLAATGAMAALRRRASEGGSYRVHVSLTRVAMWLLSLGSFDKAYAKAIAGPDGPHATVNPTLFTVDTPLERYQGMDEQVRMSATPRAFQTVLVARGSSRPEWMPRD</sequence>
<dbReference type="GO" id="GO:0003824">
    <property type="term" value="F:catalytic activity"/>
    <property type="evidence" value="ECO:0007669"/>
    <property type="project" value="InterPro"/>
</dbReference>
<evidence type="ECO:0000313" key="2">
    <source>
        <dbReference type="Proteomes" id="UP000502611"/>
    </source>
</evidence>
<organism evidence="1 2">
    <name type="scientific">Sphingobium yanoikuyae</name>
    <name type="common">Sphingomonas yanoikuyae</name>
    <dbReference type="NCBI Taxonomy" id="13690"/>
    <lineage>
        <taxon>Bacteria</taxon>
        <taxon>Pseudomonadati</taxon>
        <taxon>Pseudomonadota</taxon>
        <taxon>Alphaproteobacteria</taxon>
        <taxon>Sphingomonadales</taxon>
        <taxon>Sphingomonadaceae</taxon>
        <taxon>Sphingobium</taxon>
    </lineage>
</organism>
<protein>
    <submittedName>
        <fullName evidence="1">Carnitine dehydratase</fullName>
    </submittedName>
</protein>
<dbReference type="InterPro" id="IPR050509">
    <property type="entry name" value="CoA-transferase_III"/>
</dbReference>
<accession>A0A6M4G7V2</accession>
<gene>
    <name evidence="1" type="ORF">HH800_09160</name>
</gene>
<dbReference type="Pfam" id="PF02515">
    <property type="entry name" value="CoA_transf_3"/>
    <property type="match status" value="1"/>
</dbReference>
<dbReference type="InterPro" id="IPR023606">
    <property type="entry name" value="CoA-Trfase_III_dom_1_sf"/>
</dbReference>
<proteinExistence type="predicted"/>